<organism evidence="1 2">
    <name type="scientific">Imtechella halotolerans K1</name>
    <dbReference type="NCBI Taxonomy" id="946077"/>
    <lineage>
        <taxon>Bacteria</taxon>
        <taxon>Pseudomonadati</taxon>
        <taxon>Bacteroidota</taxon>
        <taxon>Flavobacteriia</taxon>
        <taxon>Flavobacteriales</taxon>
        <taxon>Flavobacteriaceae</taxon>
        <taxon>Imtechella</taxon>
    </lineage>
</organism>
<dbReference type="OrthoDB" id="980044at2"/>
<sequence>MGIFIEGNALWLNDFERKYPDMEKISVIIHPSDEFITQVTVLKDQLKNEIGWYNSCHSRAHITVCELDSEEIELKEIKNQLTHISYRLQSKQVKFTSFNTFENGTFFMTPEPISKHYLEFILQEIHSNFTIPVRVKNFEPHITIGRRLTTFKIKKAKQLFNQPLDLSFECSRIALRVFNKHQKQYEIIGIYPFMGRTKGIEL</sequence>
<dbReference type="Gene3D" id="3.90.1140.10">
    <property type="entry name" value="Cyclic phosphodiesterase"/>
    <property type="match status" value="1"/>
</dbReference>
<evidence type="ECO:0000313" key="1">
    <source>
        <dbReference type="EMBL" id="EID72406.1"/>
    </source>
</evidence>
<comment type="caution">
    <text evidence="1">The sequence shown here is derived from an EMBL/GenBank/DDBJ whole genome shotgun (WGS) entry which is preliminary data.</text>
</comment>
<dbReference type="GO" id="GO:0016874">
    <property type="term" value="F:ligase activity"/>
    <property type="evidence" value="ECO:0007669"/>
    <property type="project" value="UniProtKB-KW"/>
</dbReference>
<dbReference type="eggNOG" id="COG1514">
    <property type="taxonomic scope" value="Bacteria"/>
</dbReference>
<dbReference type="RefSeq" id="WP_008241348.1">
    <property type="nucleotide sequence ID" value="NZ_AJJU01000037.1"/>
</dbReference>
<keyword evidence="1" id="KW-0436">Ligase</keyword>
<dbReference type="STRING" id="946077.W5A_12901"/>
<accession>I0W7P0</accession>
<proteinExistence type="predicted"/>
<gene>
    <name evidence="1" type="ORF">W5A_12901</name>
</gene>
<dbReference type="SUPFAM" id="SSF55144">
    <property type="entry name" value="LigT-like"/>
    <property type="match status" value="1"/>
</dbReference>
<protein>
    <submittedName>
        <fullName evidence="1">2'-5' RNA ligase</fullName>
    </submittedName>
</protein>
<evidence type="ECO:0000313" key="2">
    <source>
        <dbReference type="Proteomes" id="UP000005938"/>
    </source>
</evidence>
<dbReference type="Proteomes" id="UP000005938">
    <property type="component" value="Unassembled WGS sequence"/>
</dbReference>
<dbReference type="Pfam" id="PF13563">
    <property type="entry name" value="2_5_RNA_ligase2"/>
    <property type="match status" value="1"/>
</dbReference>
<name>I0W7P0_9FLAO</name>
<dbReference type="AlphaFoldDB" id="I0W7P0"/>
<dbReference type="InterPro" id="IPR009097">
    <property type="entry name" value="Cyclic_Pdiesterase"/>
</dbReference>
<keyword evidence="2" id="KW-1185">Reference proteome</keyword>
<dbReference type="EMBL" id="AJJU01000037">
    <property type="protein sequence ID" value="EID72406.1"/>
    <property type="molecule type" value="Genomic_DNA"/>
</dbReference>
<reference evidence="1 2" key="1">
    <citation type="journal article" date="2012" name="J. Bacteriol.">
        <title>Genome Sequence of the Halotolerant Bacterium Imtechella halotolerans K1T.</title>
        <authorList>
            <person name="Kumar S."/>
            <person name="Vikram S."/>
            <person name="Subramanian S."/>
            <person name="Raghava G.P."/>
            <person name="Pinnaka A.K."/>
        </authorList>
    </citation>
    <scope>NUCLEOTIDE SEQUENCE [LARGE SCALE GENOMIC DNA]</scope>
    <source>
        <strain evidence="1 2">K1</strain>
    </source>
</reference>